<reference evidence="2" key="1">
    <citation type="submission" date="2018-04" db="EMBL/GenBank/DDBJ databases">
        <title>Transcriptome assembly of Sipha flava.</title>
        <authorList>
            <person name="Scully E.D."/>
            <person name="Geib S.M."/>
            <person name="Palmer N.A."/>
            <person name="Koch K."/>
            <person name="Bradshaw J."/>
            <person name="Heng-Moss T."/>
            <person name="Sarath G."/>
        </authorList>
    </citation>
    <scope>NUCLEOTIDE SEQUENCE</scope>
</reference>
<dbReference type="EMBL" id="GGMS01014331">
    <property type="protein sequence ID" value="MBY83534.1"/>
    <property type="molecule type" value="Transcribed_RNA"/>
</dbReference>
<evidence type="ECO:0000256" key="1">
    <source>
        <dbReference type="SAM" id="MobiDB-lite"/>
    </source>
</evidence>
<feature type="compositionally biased region" description="Polar residues" evidence="1">
    <location>
        <begin position="1"/>
        <end position="11"/>
    </location>
</feature>
<organism evidence="2">
    <name type="scientific">Sipha flava</name>
    <name type="common">yellow sugarcane aphid</name>
    <dbReference type="NCBI Taxonomy" id="143950"/>
    <lineage>
        <taxon>Eukaryota</taxon>
        <taxon>Metazoa</taxon>
        <taxon>Ecdysozoa</taxon>
        <taxon>Arthropoda</taxon>
        <taxon>Hexapoda</taxon>
        <taxon>Insecta</taxon>
        <taxon>Pterygota</taxon>
        <taxon>Neoptera</taxon>
        <taxon>Paraneoptera</taxon>
        <taxon>Hemiptera</taxon>
        <taxon>Sternorrhyncha</taxon>
        <taxon>Aphidomorpha</taxon>
        <taxon>Aphidoidea</taxon>
        <taxon>Aphididae</taxon>
        <taxon>Sipha</taxon>
    </lineage>
</organism>
<gene>
    <name evidence="2" type="ORF">g.69991</name>
</gene>
<name>A0A2S2R0T7_9HEMI</name>
<protein>
    <submittedName>
        <fullName evidence="2">Uncharacterized protein</fullName>
    </submittedName>
</protein>
<evidence type="ECO:0000313" key="2">
    <source>
        <dbReference type="EMBL" id="MBY83534.1"/>
    </source>
</evidence>
<dbReference type="AlphaFoldDB" id="A0A2S2R0T7"/>
<dbReference type="OrthoDB" id="6628627at2759"/>
<sequence>MQSGHPGTSAQGHHDNNGGAAFAASASSAGEASYGGSVKAPAAHAGADYGHESAGHGKPGSPMMVHTKTNYDDIFNVRVACSGGDVVVETRTHTPNILFVLTERVGKK</sequence>
<feature type="region of interest" description="Disordered" evidence="1">
    <location>
        <begin position="1"/>
        <end position="26"/>
    </location>
</feature>
<proteinExistence type="predicted"/>
<accession>A0A2S2R0T7</accession>